<dbReference type="PIRSF" id="PIRSF036893">
    <property type="entry name" value="Lipocalin_ApoD"/>
    <property type="match status" value="1"/>
</dbReference>
<evidence type="ECO:0000256" key="3">
    <source>
        <dbReference type="PIRNR" id="PIRNR036893"/>
    </source>
</evidence>
<evidence type="ECO:0000256" key="4">
    <source>
        <dbReference type="RuleBase" id="RU003695"/>
    </source>
</evidence>
<dbReference type="GO" id="GO:0006629">
    <property type="term" value="P:lipid metabolic process"/>
    <property type="evidence" value="ECO:0007669"/>
    <property type="project" value="TreeGrafter"/>
</dbReference>
<dbReference type="GO" id="GO:0000302">
    <property type="term" value="P:response to reactive oxygen species"/>
    <property type="evidence" value="ECO:0007669"/>
    <property type="project" value="TreeGrafter"/>
</dbReference>
<dbReference type="GO" id="GO:0005737">
    <property type="term" value="C:cytoplasm"/>
    <property type="evidence" value="ECO:0007669"/>
    <property type="project" value="TreeGrafter"/>
</dbReference>
<dbReference type="GO" id="GO:0031409">
    <property type="term" value="F:pigment binding"/>
    <property type="evidence" value="ECO:0007669"/>
    <property type="project" value="InterPro"/>
</dbReference>
<dbReference type="InterPro" id="IPR022271">
    <property type="entry name" value="Lipocalin_ApoD"/>
</dbReference>
<dbReference type="RefSeq" id="XP_028031445.1">
    <property type="nucleotide sequence ID" value="XM_028175644.1"/>
</dbReference>
<dbReference type="InterPro" id="IPR022272">
    <property type="entry name" value="Lipocalin_CS"/>
</dbReference>
<evidence type="ECO:0000313" key="8">
    <source>
        <dbReference type="RefSeq" id="XP_028031445.1"/>
    </source>
</evidence>
<feature type="signal peptide" evidence="5">
    <location>
        <begin position="1"/>
        <end position="15"/>
    </location>
</feature>
<evidence type="ECO:0000259" key="6">
    <source>
        <dbReference type="Pfam" id="PF00061"/>
    </source>
</evidence>
<reference evidence="8" key="1">
    <citation type="submission" date="2025-08" db="UniProtKB">
        <authorList>
            <consortium name="RefSeq"/>
        </authorList>
    </citation>
    <scope>IDENTIFICATION</scope>
    <source>
        <tissue evidence="8">Silk gland</tissue>
    </source>
</reference>
<dbReference type="OrthoDB" id="565904at2759"/>
<dbReference type="AlphaFoldDB" id="A0A6J2JPE3"/>
<proteinExistence type="inferred from homology"/>
<dbReference type="PANTHER" id="PTHR10612:SF58">
    <property type="entry name" value="APOLIPOPROTEIN D"/>
    <property type="match status" value="1"/>
</dbReference>
<dbReference type="GeneID" id="114243975"/>
<keyword evidence="2" id="KW-1015">Disulfide bond</keyword>
<dbReference type="InterPro" id="IPR000566">
    <property type="entry name" value="Lipocln_cytosolic_FA-bd_dom"/>
</dbReference>
<dbReference type="SMR" id="A0A6J2JPE3"/>
<sequence length="201" mass="22512">MLRLVLLTLLAAATAEVIHEGTCPELKPVNNFNLTAYQGIWYEISKFPNESEKNGKCSSAEYKLEGDVVKVKNVHIIDGVKKYIEGTAKLTDDANKAAKLTVTFKFGEISRDGSVQVLATDYNNYAIAYNCKYDDKKKSHQVFVWILSRNKKLEGDAKTAVDNFIKEHSKEIDSSKLVHTDFSEEACKFTSSSVITEHGKH</sequence>
<evidence type="ECO:0000313" key="7">
    <source>
        <dbReference type="Proteomes" id="UP000504629"/>
    </source>
</evidence>
<dbReference type="SUPFAM" id="SSF50814">
    <property type="entry name" value="Lipocalins"/>
    <property type="match status" value="1"/>
</dbReference>
<feature type="chain" id="PRO_5026792453" evidence="5">
    <location>
        <begin position="16"/>
        <end position="201"/>
    </location>
</feature>
<dbReference type="PANTHER" id="PTHR10612">
    <property type="entry name" value="APOLIPOPROTEIN D"/>
    <property type="match status" value="1"/>
</dbReference>
<evidence type="ECO:0000256" key="1">
    <source>
        <dbReference type="ARBA" id="ARBA00006889"/>
    </source>
</evidence>
<protein>
    <submittedName>
        <fullName evidence="8">Bilin-binding protein-like</fullName>
    </submittedName>
</protein>
<evidence type="ECO:0000256" key="5">
    <source>
        <dbReference type="SAM" id="SignalP"/>
    </source>
</evidence>
<keyword evidence="5" id="KW-0732">Signal</keyword>
<comment type="similarity">
    <text evidence="1 3 4">Belongs to the calycin superfamily. Lipocalin family.</text>
</comment>
<dbReference type="Proteomes" id="UP000504629">
    <property type="component" value="Unplaced"/>
</dbReference>
<name>A0A6J2JPE3_BOMMA</name>
<accession>A0A6J2JPE3</accession>
<dbReference type="InterPro" id="IPR003057">
    <property type="entry name" value="Invtbrt_color"/>
</dbReference>
<evidence type="ECO:0000256" key="2">
    <source>
        <dbReference type="ARBA" id="ARBA00023157"/>
    </source>
</evidence>
<dbReference type="Gene3D" id="2.40.128.20">
    <property type="match status" value="1"/>
</dbReference>
<gene>
    <name evidence="8" type="primary">LOC114243975</name>
</gene>
<dbReference type="InterPro" id="IPR012674">
    <property type="entry name" value="Calycin"/>
</dbReference>
<organism evidence="7 8">
    <name type="scientific">Bombyx mandarina</name>
    <name type="common">Wild silk moth</name>
    <name type="synonym">Wild silkworm</name>
    <dbReference type="NCBI Taxonomy" id="7092"/>
    <lineage>
        <taxon>Eukaryota</taxon>
        <taxon>Metazoa</taxon>
        <taxon>Ecdysozoa</taxon>
        <taxon>Arthropoda</taxon>
        <taxon>Hexapoda</taxon>
        <taxon>Insecta</taxon>
        <taxon>Pterygota</taxon>
        <taxon>Neoptera</taxon>
        <taxon>Endopterygota</taxon>
        <taxon>Lepidoptera</taxon>
        <taxon>Glossata</taxon>
        <taxon>Ditrysia</taxon>
        <taxon>Bombycoidea</taxon>
        <taxon>Bombycidae</taxon>
        <taxon>Bombycinae</taxon>
        <taxon>Bombyx</taxon>
    </lineage>
</organism>
<dbReference type="PROSITE" id="PS00213">
    <property type="entry name" value="LIPOCALIN"/>
    <property type="match status" value="1"/>
</dbReference>
<feature type="domain" description="Lipocalin/cytosolic fatty-acid binding" evidence="6">
    <location>
        <begin position="38"/>
        <end position="183"/>
    </location>
</feature>
<keyword evidence="7" id="KW-1185">Reference proteome</keyword>
<dbReference type="PRINTS" id="PR01273">
    <property type="entry name" value="INVTBRTCOLOR"/>
</dbReference>
<dbReference type="Pfam" id="PF00061">
    <property type="entry name" value="Lipocalin"/>
    <property type="match status" value="1"/>
</dbReference>
<dbReference type="KEGG" id="bman:114243975"/>